<feature type="chain" id="PRO_5017037106" evidence="1">
    <location>
        <begin position="20"/>
        <end position="228"/>
    </location>
</feature>
<keyword evidence="1" id="KW-0732">Signal</keyword>
<accession>A0A377GXK8</accession>
<dbReference type="Proteomes" id="UP000255328">
    <property type="component" value="Unassembled WGS sequence"/>
</dbReference>
<sequence>MKKVTLFLLLGALSSGALANGYFNIRAGADLYTKVDSVGIYSSNSTEDFGYEFGVEYLRPITEKLDLGFGIAYQKHADISGKGTEYSQWNGVIKSEYFKGYEDFSGYDSVPLYITGRYILTKNYPFTPYIKASVGYSFNINGDNIRYIDKVENENEQTDVDLGGQVFQSYSLAKSVKDGLYYSVGLGVEYKSFTLETLYQVNTGKINVQNQEYNVSYDRVSLVLGYKF</sequence>
<feature type="signal peptide" evidence="1">
    <location>
        <begin position="1"/>
        <end position="19"/>
    </location>
</feature>
<protein>
    <submittedName>
        <fullName evidence="2">Uncharacterized protein</fullName>
    </submittedName>
</protein>
<organism evidence="2 3">
    <name type="scientific">Fusobacterium necrogenes</name>
    <dbReference type="NCBI Taxonomy" id="858"/>
    <lineage>
        <taxon>Bacteria</taxon>
        <taxon>Fusobacteriati</taxon>
        <taxon>Fusobacteriota</taxon>
        <taxon>Fusobacteriia</taxon>
        <taxon>Fusobacteriales</taxon>
        <taxon>Fusobacteriaceae</taxon>
        <taxon>Fusobacterium</taxon>
    </lineage>
</organism>
<evidence type="ECO:0000313" key="3">
    <source>
        <dbReference type="Proteomes" id="UP000255328"/>
    </source>
</evidence>
<dbReference type="SUPFAM" id="SSF56925">
    <property type="entry name" value="OMPA-like"/>
    <property type="match status" value="1"/>
</dbReference>
<dbReference type="Gene3D" id="2.40.160.20">
    <property type="match status" value="1"/>
</dbReference>
<dbReference type="RefSeq" id="WP_115270155.1">
    <property type="nucleotide sequence ID" value="NZ_CASFEE010000026.1"/>
</dbReference>
<gene>
    <name evidence="2" type="ORF">NCTC10723_01110</name>
</gene>
<keyword evidence="3" id="KW-1185">Reference proteome</keyword>
<dbReference type="EMBL" id="UGGU01000003">
    <property type="protein sequence ID" value="STO31656.1"/>
    <property type="molecule type" value="Genomic_DNA"/>
</dbReference>
<evidence type="ECO:0000256" key="1">
    <source>
        <dbReference type="SAM" id="SignalP"/>
    </source>
</evidence>
<evidence type="ECO:0000313" key="2">
    <source>
        <dbReference type="EMBL" id="STO31656.1"/>
    </source>
</evidence>
<proteinExistence type="predicted"/>
<dbReference type="AlphaFoldDB" id="A0A377GXK8"/>
<dbReference type="OrthoDB" id="81819at2"/>
<name>A0A377GXK8_9FUSO</name>
<reference evidence="2 3" key="1">
    <citation type="submission" date="2018-06" db="EMBL/GenBank/DDBJ databases">
        <authorList>
            <consortium name="Pathogen Informatics"/>
            <person name="Doyle S."/>
        </authorList>
    </citation>
    <scope>NUCLEOTIDE SEQUENCE [LARGE SCALE GENOMIC DNA]</scope>
    <source>
        <strain evidence="2 3">NCTC10723</strain>
    </source>
</reference>
<dbReference type="InterPro" id="IPR011250">
    <property type="entry name" value="OMP/PagP_B-barrel"/>
</dbReference>